<dbReference type="FunFam" id="3.30.2410.10:FF:000012">
    <property type="entry name" value="Ubiquitin-protein ligase E3B"/>
    <property type="match status" value="1"/>
</dbReference>
<dbReference type="FunFam" id="3.30.2160.10:FF:000002">
    <property type="entry name" value="Putative Ubiquitin-protein ligase E3C"/>
    <property type="match status" value="1"/>
</dbReference>
<dbReference type="SMART" id="SM00119">
    <property type="entry name" value="HECTc"/>
    <property type="match status" value="1"/>
</dbReference>
<evidence type="ECO:0000256" key="4">
    <source>
        <dbReference type="ARBA" id="ARBA00022679"/>
    </source>
</evidence>
<dbReference type="CDD" id="cd00078">
    <property type="entry name" value="HECTc"/>
    <property type="match status" value="1"/>
</dbReference>
<dbReference type="AlphaFoldDB" id="A0AAV4VB84"/>
<dbReference type="PANTHER" id="PTHR45700:SF3">
    <property type="entry name" value="UBIQUITIN-PROTEIN LIGASE E3B"/>
    <property type="match status" value="1"/>
</dbReference>
<comment type="subcellular location">
    <subcellularLocation>
        <location evidence="7">Postsynaptic density</location>
    </subcellularLocation>
</comment>
<dbReference type="EC" id="2.3.2.26" evidence="3"/>
<evidence type="ECO:0000259" key="11">
    <source>
        <dbReference type="PROSITE" id="PS50237"/>
    </source>
</evidence>
<dbReference type="Gene3D" id="3.30.2160.10">
    <property type="entry name" value="Hect, E3 ligase catalytic domain"/>
    <property type="match status" value="1"/>
</dbReference>
<dbReference type="Gene3D" id="3.90.1750.10">
    <property type="entry name" value="Hect, E3 ligase catalytic domains"/>
    <property type="match status" value="1"/>
</dbReference>
<feature type="domain" description="HECT" evidence="11">
    <location>
        <begin position="714"/>
        <end position="1079"/>
    </location>
</feature>
<evidence type="ECO:0000256" key="6">
    <source>
        <dbReference type="ARBA" id="ARBA00023018"/>
    </source>
</evidence>
<dbReference type="GO" id="GO:0061630">
    <property type="term" value="F:ubiquitin protein ligase activity"/>
    <property type="evidence" value="ECO:0007669"/>
    <property type="project" value="UniProtKB-EC"/>
</dbReference>
<evidence type="ECO:0000256" key="3">
    <source>
        <dbReference type="ARBA" id="ARBA00012485"/>
    </source>
</evidence>
<dbReference type="GO" id="GO:0014069">
    <property type="term" value="C:postsynaptic density"/>
    <property type="evidence" value="ECO:0007669"/>
    <property type="project" value="UniProtKB-SubCell"/>
</dbReference>
<dbReference type="GO" id="GO:0016874">
    <property type="term" value="F:ligase activity"/>
    <property type="evidence" value="ECO:0007669"/>
    <property type="project" value="UniProtKB-KW"/>
</dbReference>
<comment type="pathway">
    <text evidence="2">Protein modification; protein ubiquitination.</text>
</comment>
<evidence type="ECO:0000256" key="9">
    <source>
        <dbReference type="ARBA" id="ARBA00077267"/>
    </source>
</evidence>
<evidence type="ECO:0000313" key="13">
    <source>
        <dbReference type="Proteomes" id="UP001054837"/>
    </source>
</evidence>
<keyword evidence="4" id="KW-0808">Transferase</keyword>
<dbReference type="Gene3D" id="3.30.2410.10">
    <property type="entry name" value="Hect, E3 ligase catalytic domain"/>
    <property type="match status" value="1"/>
</dbReference>
<keyword evidence="13" id="KW-1185">Reference proteome</keyword>
<evidence type="ECO:0000256" key="2">
    <source>
        <dbReference type="ARBA" id="ARBA00004906"/>
    </source>
</evidence>
<dbReference type="GO" id="GO:0000209">
    <property type="term" value="P:protein polyubiquitination"/>
    <property type="evidence" value="ECO:0007669"/>
    <property type="project" value="InterPro"/>
</dbReference>
<evidence type="ECO:0000256" key="8">
    <source>
        <dbReference type="ARBA" id="ARBA00067505"/>
    </source>
</evidence>
<feature type="active site" description="Glycyl thioester intermediate" evidence="10">
    <location>
        <position position="1047"/>
    </location>
</feature>
<dbReference type="PANTHER" id="PTHR45700">
    <property type="entry name" value="UBIQUITIN-PROTEIN LIGASE E3C"/>
    <property type="match status" value="1"/>
</dbReference>
<dbReference type="PROSITE" id="PS50237">
    <property type="entry name" value="HECT"/>
    <property type="match status" value="1"/>
</dbReference>
<name>A0AAV4VB84_9ARAC</name>
<evidence type="ECO:0000256" key="7">
    <source>
        <dbReference type="ARBA" id="ARBA00034105"/>
    </source>
</evidence>
<dbReference type="Proteomes" id="UP001054837">
    <property type="component" value="Unassembled WGS sequence"/>
</dbReference>
<dbReference type="GO" id="GO:0006511">
    <property type="term" value="P:ubiquitin-dependent protein catabolic process"/>
    <property type="evidence" value="ECO:0007669"/>
    <property type="project" value="TreeGrafter"/>
</dbReference>
<keyword evidence="6" id="KW-0770">Synapse</keyword>
<sequence length="1079" mass="122952">MFEISSVSTKDQFLEQAKAARLERALERKREQATLVIQAYTRSYFARKKLQHDTRKEFDETILEFTEVNKLPPSIDMYKVIRRLMFVIGEDSSDKERFEKICRYIIASIDTDSLKKSYIAVAFNKELAVAWIHHLKTLLWQCCIYLKSLKPEWSQDSKSMTLYLHMLVSFTSIGTWKVLNNKQGEALKPAMNQLCANIMGHLVAKGLYSILQTILLKGLVRVKPCLKKATLLAITNLSIRPLVSSQFSNKLMNLFLLHVMSVPALVLHFHNSAPECLAIISDHEIFKHSLDLLASEQNTRILFNALEGNYALCLIANLIHLGYSDLSKLQANLLDFINVITRIMESCQKYVVNKKSNLTHWHPVLGWFAQKVDHGLHESLSLVKKQVQLLWSGSMIKTMFSHLVESVLTTPQPSSPTNQSATSPVQNSPFKTSTCSCCYFTHIFKKALEKASSSRLSNVRYRRLGSPETTLVALTCNLYETALATLTQMKLDLLTGLCYQDMVLPNLWKFISSLGPGNGLKAFLDHLAVTTKTCSPEFQILVLFCDCATHLITILDDVELYEQQKPFCLEDLESISAFLNQLVFKLIWNNLIDAKEVKSNALLTSAHTLLMLLYKRDCRHPYTQSDHWLIKEIRVSSFMSDLEKGKKAAQVLMQKVPHIIPHKERVVLFRKYVMNEKEILGLTESACLTPQSTLITVHRSRIVEDGYQQLSMLPPQSLKGVIRVKFINEQGLDEAGIDQDGVFKEFLEETIKKVFDPSLNLFRATSEERLFPSPTSNIHENHLSLFEFVGKMLGKAVYEGIVVDVPFASFFLSQVLGHTHSALYSSIDELPSLDPELYKSLTYIKHYTGELHELDLTFSIDEDCMGQIVTHELVPGGKAIPVTTENKISYIHLMAHFRMHVQIHDQTNAFLRGFRSIVNPDWLTMFSTPELQRLISGDNTPVDLVDLRKHTKYFGGFHNNHRVINWLWDILEKDFSQAEHKMFLKFVTSCSKPPLLGFAHLEPAFSIRCVEVSDDQDTGDTVGSVLRGFFTIRKKDPVNRLPTSSTCFNLLKLPNYQKKSTLREKLRYAIACNTGFELS</sequence>
<organism evidence="12 13">
    <name type="scientific">Caerostris darwini</name>
    <dbReference type="NCBI Taxonomy" id="1538125"/>
    <lineage>
        <taxon>Eukaryota</taxon>
        <taxon>Metazoa</taxon>
        <taxon>Ecdysozoa</taxon>
        <taxon>Arthropoda</taxon>
        <taxon>Chelicerata</taxon>
        <taxon>Arachnida</taxon>
        <taxon>Araneae</taxon>
        <taxon>Araneomorphae</taxon>
        <taxon>Entelegynae</taxon>
        <taxon>Araneoidea</taxon>
        <taxon>Araneidae</taxon>
        <taxon>Caerostris</taxon>
    </lineage>
</organism>
<dbReference type="PROSITE" id="PS50096">
    <property type="entry name" value="IQ"/>
    <property type="match status" value="1"/>
</dbReference>
<evidence type="ECO:0000256" key="10">
    <source>
        <dbReference type="PROSITE-ProRule" id="PRU00104"/>
    </source>
</evidence>
<evidence type="ECO:0000256" key="1">
    <source>
        <dbReference type="ARBA" id="ARBA00000885"/>
    </source>
</evidence>
<keyword evidence="12" id="KW-0436">Ligase</keyword>
<dbReference type="InterPro" id="IPR035983">
    <property type="entry name" value="Hect_E3_ubiquitin_ligase"/>
</dbReference>
<dbReference type="InterPro" id="IPR044611">
    <property type="entry name" value="E3A/B/C-like"/>
</dbReference>
<proteinExistence type="predicted"/>
<dbReference type="InterPro" id="IPR000569">
    <property type="entry name" value="HECT_dom"/>
</dbReference>
<evidence type="ECO:0000313" key="12">
    <source>
        <dbReference type="EMBL" id="GIY67611.1"/>
    </source>
</evidence>
<dbReference type="Pfam" id="PF00632">
    <property type="entry name" value="HECT"/>
    <property type="match status" value="1"/>
</dbReference>
<gene>
    <name evidence="12" type="primary">UBE3B</name>
    <name evidence="12" type="ORF">CDAR_64741</name>
</gene>
<dbReference type="EMBL" id="BPLQ01012755">
    <property type="protein sequence ID" value="GIY67611.1"/>
    <property type="molecule type" value="Genomic_DNA"/>
</dbReference>
<dbReference type="GO" id="GO:0009966">
    <property type="term" value="P:regulation of signal transduction"/>
    <property type="evidence" value="ECO:0007669"/>
    <property type="project" value="UniProtKB-ARBA"/>
</dbReference>
<comment type="caution">
    <text evidence="12">The sequence shown here is derived from an EMBL/GenBank/DDBJ whole genome shotgun (WGS) entry which is preliminary data.</text>
</comment>
<keyword evidence="5 10" id="KW-0833">Ubl conjugation pathway</keyword>
<comment type="catalytic activity">
    <reaction evidence="1">
        <text>S-ubiquitinyl-[E2 ubiquitin-conjugating enzyme]-L-cysteine + [acceptor protein]-L-lysine = [E2 ubiquitin-conjugating enzyme]-L-cysteine + N(6)-ubiquitinyl-[acceptor protein]-L-lysine.</text>
        <dbReference type="EC" id="2.3.2.26"/>
    </reaction>
</comment>
<protein>
    <recommendedName>
        <fullName evidence="8">Ubiquitin-protein ligase E3B</fullName>
        <ecNumber evidence="3">2.3.2.26</ecNumber>
    </recommendedName>
    <alternativeName>
        <fullName evidence="9">HECT-type ubiquitin transferase E3B</fullName>
    </alternativeName>
</protein>
<reference evidence="12 13" key="1">
    <citation type="submission" date="2021-06" db="EMBL/GenBank/DDBJ databases">
        <title>Caerostris darwini draft genome.</title>
        <authorList>
            <person name="Kono N."/>
            <person name="Arakawa K."/>
        </authorList>
    </citation>
    <scope>NUCLEOTIDE SEQUENCE [LARGE SCALE GENOMIC DNA]</scope>
</reference>
<dbReference type="SUPFAM" id="SSF56204">
    <property type="entry name" value="Hect, E3 ligase catalytic domain"/>
    <property type="match status" value="1"/>
</dbReference>
<dbReference type="CDD" id="cd23767">
    <property type="entry name" value="IQCD"/>
    <property type="match status" value="1"/>
</dbReference>
<accession>A0AAV4VB84</accession>
<evidence type="ECO:0000256" key="5">
    <source>
        <dbReference type="ARBA" id="ARBA00022786"/>
    </source>
</evidence>